<accession>A0A1T2XKV9</accession>
<keyword evidence="3" id="KW-1003">Cell membrane</keyword>
<evidence type="ECO:0000256" key="4">
    <source>
        <dbReference type="ARBA" id="ARBA00022692"/>
    </source>
</evidence>
<dbReference type="Pfam" id="PF01757">
    <property type="entry name" value="Acyl_transf_3"/>
    <property type="match status" value="1"/>
</dbReference>
<reference evidence="9 10" key="1">
    <citation type="submission" date="2017-01" db="EMBL/GenBank/DDBJ databases">
        <title>Genome analysis of Paenibacillus selenitrireducens ES3-24.</title>
        <authorList>
            <person name="Xu D."/>
            <person name="Yao R."/>
            <person name="Zheng S."/>
        </authorList>
    </citation>
    <scope>NUCLEOTIDE SEQUENCE [LARGE SCALE GENOMIC DNA]</scope>
    <source>
        <strain evidence="9 10">ES3-24</strain>
    </source>
</reference>
<feature type="transmembrane region" description="Helical" evidence="7">
    <location>
        <begin position="171"/>
        <end position="190"/>
    </location>
</feature>
<feature type="transmembrane region" description="Helical" evidence="7">
    <location>
        <begin position="12"/>
        <end position="32"/>
    </location>
</feature>
<keyword evidence="9" id="KW-0808">Transferase</keyword>
<dbReference type="RefSeq" id="WP_078497855.1">
    <property type="nucleotide sequence ID" value="NZ_MSZX01000002.1"/>
</dbReference>
<evidence type="ECO:0000256" key="7">
    <source>
        <dbReference type="SAM" id="Phobius"/>
    </source>
</evidence>
<feature type="transmembrane region" description="Helical" evidence="7">
    <location>
        <begin position="309"/>
        <end position="332"/>
    </location>
</feature>
<dbReference type="EMBL" id="MSZX01000002">
    <property type="protein sequence ID" value="OPA80507.1"/>
    <property type="molecule type" value="Genomic_DNA"/>
</dbReference>
<dbReference type="AlphaFoldDB" id="A0A1T2XKV9"/>
<feature type="transmembrane region" description="Helical" evidence="7">
    <location>
        <begin position="279"/>
        <end position="297"/>
    </location>
</feature>
<dbReference type="GO" id="GO:0005886">
    <property type="term" value="C:plasma membrane"/>
    <property type="evidence" value="ECO:0007669"/>
    <property type="project" value="UniProtKB-SubCell"/>
</dbReference>
<dbReference type="InterPro" id="IPR002656">
    <property type="entry name" value="Acyl_transf_3_dom"/>
</dbReference>
<evidence type="ECO:0000313" key="9">
    <source>
        <dbReference type="EMBL" id="OPA80507.1"/>
    </source>
</evidence>
<evidence type="ECO:0000313" key="10">
    <source>
        <dbReference type="Proteomes" id="UP000190188"/>
    </source>
</evidence>
<comment type="similarity">
    <text evidence="2">Belongs to the acyltransferase 3 family.</text>
</comment>
<dbReference type="PANTHER" id="PTHR40074">
    <property type="entry name" value="O-ACETYLTRANSFERASE WECH"/>
    <property type="match status" value="1"/>
</dbReference>
<keyword evidence="10" id="KW-1185">Reference proteome</keyword>
<comment type="caution">
    <text evidence="9">The sequence shown here is derived from an EMBL/GenBank/DDBJ whole genome shotgun (WGS) entry which is preliminary data.</text>
</comment>
<proteinExistence type="inferred from homology"/>
<dbReference type="OrthoDB" id="569695at2"/>
<dbReference type="PANTHER" id="PTHR40074:SF2">
    <property type="entry name" value="O-ACETYLTRANSFERASE WECH"/>
    <property type="match status" value="1"/>
</dbReference>
<protein>
    <submittedName>
        <fullName evidence="9">Acyltransferase</fullName>
    </submittedName>
</protein>
<feature type="transmembrane region" description="Helical" evidence="7">
    <location>
        <begin position="130"/>
        <end position="151"/>
    </location>
</feature>
<feature type="transmembrane region" description="Helical" evidence="7">
    <location>
        <begin position="344"/>
        <end position="366"/>
    </location>
</feature>
<dbReference type="GO" id="GO:0016413">
    <property type="term" value="F:O-acetyltransferase activity"/>
    <property type="evidence" value="ECO:0007669"/>
    <property type="project" value="TreeGrafter"/>
</dbReference>
<sequence>MGKPRIEEWTQLRALAFLAIVMQHSIAEYIYRADIEQVDSIMLTMVYHLTRFGTPTFVFLSAVLLFYNYDGKMNYYQFIRKRLRDVYVPFLCWTVIYWLYVHVFSPSFWQKGGQDWGTLLRELLIPQNGYQLWFINMIMQFYIFFPVFAAVYRSVNGKLQSLHERTRSRSVFAIIACTGIGYFALLYLSYHQMGSWAEALGRPWSDLLEYRSYSFLMYGFYFVIGAVCAANIGKWRTWCTKLLPWSGLVFLGMYIRLGSDVLRGSGEVVNLNISTYLKPATFIIIMAQMLLLYGLLIMMQGRNKIFLRLLSWIGRYSFGGYLVHALIIYVIANFTRPLALGGNHLRFALLTFMLTVAASLGISYMLSRTPGAGWIVGAKKRSQQRKTTEESDNRSESRVFLIANNR</sequence>
<feature type="transmembrane region" description="Helical" evidence="7">
    <location>
        <begin position="210"/>
        <end position="230"/>
    </location>
</feature>
<keyword evidence="4 7" id="KW-0812">Transmembrane</keyword>
<keyword evidence="5 7" id="KW-1133">Transmembrane helix</keyword>
<evidence type="ECO:0000256" key="5">
    <source>
        <dbReference type="ARBA" id="ARBA00022989"/>
    </source>
</evidence>
<gene>
    <name evidence="9" type="ORF">BVG16_07210</name>
</gene>
<evidence type="ECO:0000256" key="2">
    <source>
        <dbReference type="ARBA" id="ARBA00007400"/>
    </source>
</evidence>
<dbReference type="GO" id="GO:0009246">
    <property type="term" value="P:enterobacterial common antigen biosynthetic process"/>
    <property type="evidence" value="ECO:0007669"/>
    <property type="project" value="TreeGrafter"/>
</dbReference>
<evidence type="ECO:0000256" key="1">
    <source>
        <dbReference type="ARBA" id="ARBA00004651"/>
    </source>
</evidence>
<feature type="transmembrane region" description="Helical" evidence="7">
    <location>
        <begin position="242"/>
        <end position="259"/>
    </location>
</feature>
<feature type="transmembrane region" description="Helical" evidence="7">
    <location>
        <begin position="90"/>
        <end position="110"/>
    </location>
</feature>
<keyword evidence="9" id="KW-0012">Acyltransferase</keyword>
<organism evidence="9 10">
    <name type="scientific">Paenibacillus selenitireducens</name>
    <dbReference type="NCBI Taxonomy" id="1324314"/>
    <lineage>
        <taxon>Bacteria</taxon>
        <taxon>Bacillati</taxon>
        <taxon>Bacillota</taxon>
        <taxon>Bacilli</taxon>
        <taxon>Bacillales</taxon>
        <taxon>Paenibacillaceae</taxon>
        <taxon>Paenibacillus</taxon>
    </lineage>
</organism>
<dbReference type="STRING" id="1324314.BVG16_07210"/>
<feature type="domain" description="Acyltransferase 3" evidence="8">
    <location>
        <begin position="10"/>
        <end position="362"/>
    </location>
</feature>
<evidence type="ECO:0000256" key="6">
    <source>
        <dbReference type="ARBA" id="ARBA00023136"/>
    </source>
</evidence>
<comment type="subcellular location">
    <subcellularLocation>
        <location evidence="1">Cell membrane</location>
        <topology evidence="1">Multi-pass membrane protein</topology>
    </subcellularLocation>
</comment>
<dbReference type="Proteomes" id="UP000190188">
    <property type="component" value="Unassembled WGS sequence"/>
</dbReference>
<evidence type="ECO:0000259" key="8">
    <source>
        <dbReference type="Pfam" id="PF01757"/>
    </source>
</evidence>
<evidence type="ECO:0000256" key="3">
    <source>
        <dbReference type="ARBA" id="ARBA00022475"/>
    </source>
</evidence>
<keyword evidence="6 7" id="KW-0472">Membrane</keyword>
<name>A0A1T2XKV9_9BACL</name>
<feature type="transmembrane region" description="Helical" evidence="7">
    <location>
        <begin position="52"/>
        <end position="69"/>
    </location>
</feature>